<evidence type="ECO:0000256" key="3">
    <source>
        <dbReference type="HAMAP-Rule" id="MF_01929"/>
    </source>
</evidence>
<dbReference type="Gene3D" id="3.40.50.1970">
    <property type="match status" value="1"/>
</dbReference>
<dbReference type="SMART" id="SM01001">
    <property type="entry name" value="AIRC"/>
    <property type="match status" value="1"/>
</dbReference>
<dbReference type="PIRSF" id="PIRSF001338">
    <property type="entry name" value="AIR_carboxylase"/>
    <property type="match status" value="1"/>
</dbReference>
<dbReference type="InterPro" id="IPR024694">
    <property type="entry name" value="PurE_prokaryotes"/>
</dbReference>
<keyword evidence="2 3" id="KW-0413">Isomerase</keyword>
<dbReference type="Proteomes" id="UP000235682">
    <property type="component" value="Unassembled WGS sequence"/>
</dbReference>
<dbReference type="NCBIfam" id="TIGR01162">
    <property type="entry name" value="purE"/>
    <property type="match status" value="1"/>
</dbReference>
<evidence type="ECO:0000256" key="1">
    <source>
        <dbReference type="ARBA" id="ARBA00022755"/>
    </source>
</evidence>
<comment type="catalytic activity">
    <reaction evidence="3 4">
        <text>5-carboxyamino-1-(5-phospho-D-ribosyl)imidazole + H(+) = 5-amino-1-(5-phospho-D-ribosyl)imidazole-4-carboxylate</text>
        <dbReference type="Rhea" id="RHEA:13193"/>
        <dbReference type="ChEBI" id="CHEBI:15378"/>
        <dbReference type="ChEBI" id="CHEBI:58730"/>
        <dbReference type="ChEBI" id="CHEBI:77657"/>
        <dbReference type="EC" id="5.4.99.18"/>
    </reaction>
</comment>
<dbReference type="HAMAP" id="MF_01929">
    <property type="entry name" value="PurE_classI"/>
    <property type="match status" value="1"/>
</dbReference>
<gene>
    <name evidence="3 7" type="primary">purE</name>
    <name evidence="7" type="ORF">CJ205_03165</name>
</gene>
<evidence type="ECO:0000256" key="2">
    <source>
        <dbReference type="ARBA" id="ARBA00023235"/>
    </source>
</evidence>
<dbReference type="RefSeq" id="WP_092086517.1">
    <property type="nucleotide sequence ID" value="NZ_FNEL01000056.1"/>
</dbReference>
<sequence>MNVHIIMGSQSDKEIAQKATAILKEFGVDYQVSVISAHRALDTLQDAVENSTADVFIGIAGKAAHLSGVIAGMTIKPVIGVPVKSSTLGGLEALLSTVEMPSGVPVATVAINGGENAGILATQMLAIGNEELQQKLKNHKQEMLEAVKAMDEAIGDL</sequence>
<evidence type="ECO:0000256" key="4">
    <source>
        <dbReference type="PIRNR" id="PIRNR001338"/>
    </source>
</evidence>
<dbReference type="SUPFAM" id="SSF52255">
    <property type="entry name" value="N5-CAIR mutase (phosphoribosylaminoimidazole carboxylase, PurE)"/>
    <property type="match status" value="1"/>
</dbReference>
<dbReference type="InterPro" id="IPR000031">
    <property type="entry name" value="PurE_dom"/>
</dbReference>
<evidence type="ECO:0000259" key="6">
    <source>
        <dbReference type="SMART" id="SM01001"/>
    </source>
</evidence>
<dbReference type="OrthoDB" id="9791908at2"/>
<dbReference type="PANTHER" id="PTHR23046">
    <property type="entry name" value="PHOSPHORIBOSYLAMINOIMIDAZOLE CARBOXYLASE CATALYTIC SUBUNIT"/>
    <property type="match status" value="1"/>
</dbReference>
<comment type="function">
    <text evidence="3 4">Catalyzes the conversion of N5-carboxyaminoimidazole ribonucleotide (N5-CAIR) to 4-carboxy-5-aminoimidazole ribonucleotide (CAIR).</text>
</comment>
<comment type="caution">
    <text evidence="7">The sequence shown here is derived from an EMBL/GenBank/DDBJ whole genome shotgun (WGS) entry which is preliminary data.</text>
</comment>
<feature type="domain" description="PurE" evidence="6">
    <location>
        <begin position="1"/>
        <end position="147"/>
    </location>
</feature>
<dbReference type="GO" id="GO:0034023">
    <property type="term" value="F:5-(carboxyamino)imidazole ribonucleotide mutase activity"/>
    <property type="evidence" value="ECO:0007669"/>
    <property type="project" value="UniProtKB-UniRule"/>
</dbReference>
<accession>A0A1G8NUF4</accession>
<protein>
    <recommendedName>
        <fullName evidence="3 4">N5-carboxyaminoimidazole ribonucleotide mutase</fullName>
        <shortName evidence="3 4">N5-CAIR mutase</shortName>
        <ecNumber evidence="3 4">5.4.99.18</ecNumber>
    </recommendedName>
    <alternativeName>
        <fullName evidence="3">5-(carboxyamino)imidazole ribonucleotide mutase</fullName>
    </alternativeName>
</protein>
<evidence type="ECO:0000313" key="8">
    <source>
        <dbReference type="Proteomes" id="UP000235682"/>
    </source>
</evidence>
<name>A0A1G8NUF4_9LACT</name>
<organism evidence="7 8">
    <name type="scientific">Dolosicoccus paucivorans</name>
    <dbReference type="NCBI Taxonomy" id="84521"/>
    <lineage>
        <taxon>Bacteria</taxon>
        <taxon>Bacillati</taxon>
        <taxon>Bacillota</taxon>
        <taxon>Bacilli</taxon>
        <taxon>Lactobacillales</taxon>
        <taxon>Aerococcaceae</taxon>
        <taxon>Dolosicoccus</taxon>
    </lineage>
</organism>
<feature type="binding site" evidence="3 5">
    <location>
        <position position="12"/>
    </location>
    <ligand>
        <name>substrate</name>
    </ligand>
</feature>
<dbReference type="UniPathway" id="UPA00074">
    <property type="reaction ID" value="UER00943"/>
</dbReference>
<evidence type="ECO:0000313" key="7">
    <source>
        <dbReference type="EMBL" id="PMC58683.1"/>
    </source>
</evidence>
<dbReference type="STRING" id="84521.SAMN04487994_10566"/>
<proteinExistence type="inferred from homology"/>
<keyword evidence="1 3" id="KW-0658">Purine biosynthesis</keyword>
<comment type="similarity">
    <text evidence="3">Belongs to the AIR carboxylase family. Class I subfamily.</text>
</comment>
<dbReference type="AlphaFoldDB" id="A0A1G8NUF4"/>
<reference evidence="7 8" key="1">
    <citation type="submission" date="2017-09" db="EMBL/GenBank/DDBJ databases">
        <title>Bacterial strain isolated from the female urinary microbiota.</title>
        <authorList>
            <person name="Thomas-White K."/>
            <person name="Kumar N."/>
            <person name="Forster S."/>
            <person name="Putonti C."/>
            <person name="Lawley T."/>
            <person name="Wolfe A.J."/>
        </authorList>
    </citation>
    <scope>NUCLEOTIDE SEQUENCE [LARGE SCALE GENOMIC DNA]</scope>
    <source>
        <strain evidence="7 8">UMB0852</strain>
    </source>
</reference>
<dbReference type="Pfam" id="PF00731">
    <property type="entry name" value="AIRC"/>
    <property type="match status" value="1"/>
</dbReference>
<feature type="binding site" evidence="3 5">
    <location>
        <position position="9"/>
    </location>
    <ligand>
        <name>substrate</name>
    </ligand>
</feature>
<evidence type="ECO:0000256" key="5">
    <source>
        <dbReference type="PIRSR" id="PIRSR001338-1"/>
    </source>
</evidence>
<dbReference type="EC" id="5.4.99.18" evidence="3 4"/>
<dbReference type="EMBL" id="PNHE01000008">
    <property type="protein sequence ID" value="PMC58683.1"/>
    <property type="molecule type" value="Genomic_DNA"/>
</dbReference>
<dbReference type="GO" id="GO:0006189">
    <property type="term" value="P:'de novo' IMP biosynthetic process"/>
    <property type="evidence" value="ECO:0007669"/>
    <property type="project" value="UniProtKB-UniRule"/>
</dbReference>
<dbReference type="PANTHER" id="PTHR23046:SF2">
    <property type="entry name" value="PHOSPHORIBOSYLAMINOIMIDAZOLE CARBOXYLASE"/>
    <property type="match status" value="1"/>
</dbReference>
<comment type="pathway">
    <text evidence="3 4">Purine metabolism; IMP biosynthesis via de novo pathway; 5-amino-1-(5-phospho-D-ribosyl)imidazole-4-carboxylate from 5-amino-1-(5-phospho-D-ribosyl)imidazole (N5-CAIR route): step 2/2.</text>
</comment>
<feature type="binding site" evidence="3 5">
    <location>
        <position position="39"/>
    </location>
    <ligand>
        <name>substrate</name>
    </ligand>
</feature>
<dbReference type="InterPro" id="IPR033747">
    <property type="entry name" value="PurE_ClassI"/>
</dbReference>
<keyword evidence="8" id="KW-1185">Reference proteome</keyword>